<gene>
    <name evidence="2" type="ORF">DC20_14320</name>
</gene>
<dbReference type="OrthoDB" id="9812349at2"/>
<dbReference type="RefSeq" id="WP_062544459.1">
    <property type="nucleotide sequence ID" value="NZ_CP012643.1"/>
</dbReference>
<name>A0A0P0C478_9BACT</name>
<keyword evidence="3" id="KW-1185">Reference proteome</keyword>
<dbReference type="PATRIC" id="fig|512763.3.peg.3148"/>
<feature type="transmembrane region" description="Helical" evidence="1">
    <location>
        <begin position="15"/>
        <end position="34"/>
    </location>
</feature>
<dbReference type="Proteomes" id="UP000061382">
    <property type="component" value="Chromosome"/>
</dbReference>
<sequence length="118" mass="13681">MFKAPFSFKGRIRRLEYGLSWLIYIPFAIILNVLAASSDITTILIMFVLYIPLVWFVWAQGAKRCHDKGRSGWFQIIPFYCLVLLFSDGEPYENDYGANPKGKEEQAADFFNQEPVME</sequence>
<evidence type="ECO:0008006" key="4">
    <source>
        <dbReference type="Google" id="ProtNLM"/>
    </source>
</evidence>
<evidence type="ECO:0000256" key="1">
    <source>
        <dbReference type="SAM" id="Phobius"/>
    </source>
</evidence>
<dbReference type="Pfam" id="PF05656">
    <property type="entry name" value="DUF805"/>
    <property type="match status" value="1"/>
</dbReference>
<dbReference type="PANTHER" id="PTHR34980">
    <property type="entry name" value="INNER MEMBRANE PROTEIN-RELATED-RELATED"/>
    <property type="match status" value="1"/>
</dbReference>
<dbReference type="EMBL" id="CP012643">
    <property type="protein sequence ID" value="ALI99932.1"/>
    <property type="molecule type" value="Genomic_DNA"/>
</dbReference>
<proteinExistence type="predicted"/>
<dbReference type="KEGG" id="rti:DC20_14320"/>
<keyword evidence="1" id="KW-1133">Transmembrane helix</keyword>
<organism evidence="2 3">
    <name type="scientific">Rufibacter tibetensis</name>
    <dbReference type="NCBI Taxonomy" id="512763"/>
    <lineage>
        <taxon>Bacteria</taxon>
        <taxon>Pseudomonadati</taxon>
        <taxon>Bacteroidota</taxon>
        <taxon>Cytophagia</taxon>
        <taxon>Cytophagales</taxon>
        <taxon>Hymenobacteraceae</taxon>
        <taxon>Rufibacter</taxon>
    </lineage>
</organism>
<dbReference type="AlphaFoldDB" id="A0A0P0C478"/>
<dbReference type="GO" id="GO:0005886">
    <property type="term" value="C:plasma membrane"/>
    <property type="evidence" value="ECO:0007669"/>
    <property type="project" value="TreeGrafter"/>
</dbReference>
<feature type="transmembrane region" description="Helical" evidence="1">
    <location>
        <begin position="40"/>
        <end position="59"/>
    </location>
</feature>
<accession>A0A0P0C478</accession>
<reference evidence="2 3" key="1">
    <citation type="submission" date="2015-08" db="EMBL/GenBank/DDBJ databases">
        <title>Complete genome sequence of Rufibacter tibetensis strain 1351t, a radiation-resistant bacterium from tibet plateau.</title>
        <authorList>
            <person name="Dai J."/>
        </authorList>
    </citation>
    <scope>NUCLEOTIDE SEQUENCE [LARGE SCALE GENOMIC DNA]</scope>
    <source>
        <strain evidence="2 3">1351</strain>
    </source>
</reference>
<dbReference type="STRING" id="512763.DC20_14320"/>
<keyword evidence="1" id="KW-0812">Transmembrane</keyword>
<dbReference type="InterPro" id="IPR008523">
    <property type="entry name" value="DUF805"/>
</dbReference>
<evidence type="ECO:0000313" key="3">
    <source>
        <dbReference type="Proteomes" id="UP000061382"/>
    </source>
</evidence>
<keyword evidence="1" id="KW-0472">Membrane</keyword>
<protein>
    <recommendedName>
        <fullName evidence="4">DUF805 domain-containing protein</fullName>
    </recommendedName>
</protein>
<evidence type="ECO:0000313" key="2">
    <source>
        <dbReference type="EMBL" id="ALI99932.1"/>
    </source>
</evidence>